<gene>
    <name evidence="2" type="ORF">CDL15_Pgr024561</name>
</gene>
<evidence type="ECO:0000256" key="1">
    <source>
        <dbReference type="SAM" id="MobiDB-lite"/>
    </source>
</evidence>
<accession>A0A218XXT4</accession>
<sequence>MVADTEVEQPPAAAGETTATLLWCAGILQATRFSGNTKLSTAKVSLISGASCRGNAIRCGQFSSASLALHTSACPRSINRANRSPTRPGPQGCPSTGTPPSGDSEVSWTFQHRPTGLSVARQPHGHSMWRRNGAP</sequence>
<evidence type="ECO:0000313" key="3">
    <source>
        <dbReference type="Proteomes" id="UP000197138"/>
    </source>
</evidence>
<feature type="region of interest" description="Disordered" evidence="1">
    <location>
        <begin position="77"/>
        <end position="135"/>
    </location>
</feature>
<protein>
    <submittedName>
        <fullName evidence="2">Uncharacterized protein</fullName>
    </submittedName>
</protein>
<name>A0A218XXT4_PUNGR</name>
<reference evidence="3" key="1">
    <citation type="journal article" date="2017" name="Plant J.">
        <title>The pomegranate (Punica granatum L.) genome and the genomics of punicalagin biosynthesis.</title>
        <authorList>
            <person name="Qin G."/>
            <person name="Xu C."/>
            <person name="Ming R."/>
            <person name="Tang H."/>
            <person name="Guyot R."/>
            <person name="Kramer E.M."/>
            <person name="Hu Y."/>
            <person name="Yi X."/>
            <person name="Qi Y."/>
            <person name="Xu X."/>
            <person name="Gao Z."/>
            <person name="Pan H."/>
            <person name="Jian J."/>
            <person name="Tian Y."/>
            <person name="Yue Z."/>
            <person name="Xu Y."/>
        </authorList>
    </citation>
    <scope>NUCLEOTIDE SEQUENCE [LARGE SCALE GENOMIC DNA]</scope>
    <source>
        <strain evidence="3">cv. Dabenzi</strain>
    </source>
</reference>
<organism evidence="2 3">
    <name type="scientific">Punica granatum</name>
    <name type="common">Pomegranate</name>
    <dbReference type="NCBI Taxonomy" id="22663"/>
    <lineage>
        <taxon>Eukaryota</taxon>
        <taxon>Viridiplantae</taxon>
        <taxon>Streptophyta</taxon>
        <taxon>Embryophyta</taxon>
        <taxon>Tracheophyta</taxon>
        <taxon>Spermatophyta</taxon>
        <taxon>Magnoliopsida</taxon>
        <taxon>eudicotyledons</taxon>
        <taxon>Gunneridae</taxon>
        <taxon>Pentapetalae</taxon>
        <taxon>rosids</taxon>
        <taxon>malvids</taxon>
        <taxon>Myrtales</taxon>
        <taxon>Lythraceae</taxon>
        <taxon>Punica</taxon>
    </lineage>
</organism>
<evidence type="ECO:0000313" key="2">
    <source>
        <dbReference type="EMBL" id="OWM89813.1"/>
    </source>
</evidence>
<dbReference type="AlphaFoldDB" id="A0A218XXT4"/>
<dbReference type="Proteomes" id="UP000197138">
    <property type="component" value="Unassembled WGS sequence"/>
</dbReference>
<proteinExistence type="predicted"/>
<dbReference type="EMBL" id="MTKT01000666">
    <property type="protein sequence ID" value="OWM89813.1"/>
    <property type="molecule type" value="Genomic_DNA"/>
</dbReference>
<comment type="caution">
    <text evidence="2">The sequence shown here is derived from an EMBL/GenBank/DDBJ whole genome shotgun (WGS) entry which is preliminary data.</text>
</comment>
<feature type="compositionally biased region" description="Polar residues" evidence="1">
    <location>
        <begin position="93"/>
        <end position="112"/>
    </location>
</feature>